<reference evidence="3" key="1">
    <citation type="submission" date="2020-07" db="EMBL/GenBank/DDBJ databases">
        <title>Highly diverse flavobacterial phages as mortality factor during North Sea spring blooms.</title>
        <authorList>
            <person name="Bartlau N."/>
            <person name="Wichels A."/>
            <person name="Krohne G."/>
            <person name="Adriaenssens E.M."/>
            <person name="Heins A."/>
            <person name="Fuchs B.M."/>
            <person name="Amann R."/>
            <person name="Moraru C."/>
        </authorList>
    </citation>
    <scope>NUCLEOTIDE SEQUENCE</scope>
</reference>
<keyword evidence="4" id="KW-1185">Reference proteome</keyword>
<proteinExistence type="inferred from homology"/>
<gene>
    <name evidence="3" type="ORF">Harreka1_33</name>
</gene>
<evidence type="ECO:0000313" key="4">
    <source>
        <dbReference type="Proteomes" id="UP000693706"/>
    </source>
</evidence>
<evidence type="ECO:0000256" key="1">
    <source>
        <dbReference type="ARBA" id="ARBA00008471"/>
    </source>
</evidence>
<protein>
    <recommendedName>
        <fullName evidence="2">Protein ninG</fullName>
    </recommendedName>
</protein>
<sequence>MARQPKCRNCKKQFTKTYSTTQTCCSPKCALEDVRKKKEADKISLKDAKLEKVKKDTLQSLKNTVQKVCHEFIRLRDKFKPCISCNAQWNKDFQAGHFYKAELYSNIKFNETNISGQCRKCNLRKDGNYDGYKKGFIERYGIEEFNKLDALAMGYKHEDFKWDREVLKEQRKYFTNKLKKLG</sequence>
<dbReference type="Proteomes" id="UP000693706">
    <property type="component" value="Segment"/>
</dbReference>
<comment type="similarity">
    <text evidence="1">Belongs to the ninG family.</text>
</comment>
<evidence type="ECO:0000313" key="3">
    <source>
        <dbReference type="EMBL" id="QQV90440.1"/>
    </source>
</evidence>
<accession>A0A8E4ZLQ5</accession>
<evidence type="ECO:0000256" key="2">
    <source>
        <dbReference type="ARBA" id="ARBA00021638"/>
    </source>
</evidence>
<name>A0A8E4ZLQ5_9CAUD</name>
<organism evidence="3 4">
    <name type="scientific">Olleya phage Harreka_1</name>
    <dbReference type="NCBI Taxonomy" id="2745673"/>
    <lineage>
        <taxon>Viruses</taxon>
        <taxon>Duplodnaviria</taxon>
        <taxon>Heunggongvirae</taxon>
        <taxon>Uroviricota</taxon>
        <taxon>Caudoviricetes</taxon>
        <taxon>Aggregaviridae</taxon>
        <taxon>Harrekavirus</taxon>
        <taxon>Harrekavirus harreka</taxon>
    </lineage>
</organism>
<dbReference type="Pfam" id="PF05766">
    <property type="entry name" value="NinG"/>
    <property type="match status" value="1"/>
</dbReference>
<dbReference type="InterPro" id="IPR008713">
    <property type="entry name" value="Phage_lambda_NinG"/>
</dbReference>
<dbReference type="EMBL" id="MT732457">
    <property type="protein sequence ID" value="QQV90440.1"/>
    <property type="molecule type" value="Genomic_DNA"/>
</dbReference>